<dbReference type="Proteomes" id="UP000004754">
    <property type="component" value="Unassembled WGS sequence"/>
</dbReference>
<comment type="caution">
    <text evidence="2">The sequence shown here is derived from an EMBL/GenBank/DDBJ whole genome shotgun (WGS) entry which is preliminary data.</text>
</comment>
<dbReference type="PANTHER" id="PTHR47739:SF1">
    <property type="entry name" value="TRNA1(VAL) (ADENINE(37)-N6)-METHYLTRANSFERASE"/>
    <property type="match status" value="1"/>
</dbReference>
<evidence type="ECO:0000313" key="3">
    <source>
        <dbReference type="Proteomes" id="UP000004754"/>
    </source>
</evidence>
<feature type="domain" description="Methyltransferase small" evidence="1">
    <location>
        <begin position="42"/>
        <end position="177"/>
    </location>
</feature>
<dbReference type="PANTHER" id="PTHR47739">
    <property type="entry name" value="TRNA1(VAL) (ADENINE(37)-N6)-METHYLTRANSFERASE"/>
    <property type="match status" value="1"/>
</dbReference>
<dbReference type="STRING" id="887929.HMP0721_1721"/>
<evidence type="ECO:0000259" key="1">
    <source>
        <dbReference type="Pfam" id="PF05175"/>
    </source>
</evidence>
<dbReference type="GO" id="GO:0008757">
    <property type="term" value="F:S-adenosylmethionine-dependent methyltransferase activity"/>
    <property type="evidence" value="ECO:0007669"/>
    <property type="project" value="UniProtKB-ARBA"/>
</dbReference>
<dbReference type="eggNOG" id="COG4123">
    <property type="taxonomic scope" value="Bacteria"/>
</dbReference>
<dbReference type="HOGENOM" id="CLU_061983_3_1_9"/>
<sequence length="261" mass="28494">MTPSIPIHPDEQLEDLGIAGLQILQSPHYFKFNIDAVLLAWFAASAVHPSSKVVDLGTGTGILPLLLHGRTGVRHIDALELQPVVADMAARSVAINHLTDVIHIHCGDLRQPGTAFHASAYDAVISNPPFLPVGHGGVNPDDALAIARHEITCTLEDIARFARTMLKDRGKLFLVHRADRLTDIAVTLRAHGLELKRLRAVHPRPDKPANLVLCEAMKKGRPGLTIAPPLTIYREDGRYSDTVNTIYGTDAPRACRPRKKS</sequence>
<dbReference type="GO" id="GO:0032259">
    <property type="term" value="P:methylation"/>
    <property type="evidence" value="ECO:0007669"/>
    <property type="project" value="InterPro"/>
</dbReference>
<dbReference type="InterPro" id="IPR002052">
    <property type="entry name" value="DNA_methylase_N6_adenine_CS"/>
</dbReference>
<name>E6MI16_9FIRM</name>
<organism evidence="2 3">
    <name type="scientific">Pseudoramibacter alactolyticus ATCC 23263</name>
    <dbReference type="NCBI Taxonomy" id="887929"/>
    <lineage>
        <taxon>Bacteria</taxon>
        <taxon>Bacillati</taxon>
        <taxon>Bacillota</taxon>
        <taxon>Clostridia</taxon>
        <taxon>Eubacteriales</taxon>
        <taxon>Eubacteriaceae</taxon>
        <taxon>Pseudoramibacter</taxon>
    </lineage>
</organism>
<keyword evidence="3" id="KW-1185">Reference proteome</keyword>
<gene>
    <name evidence="2" type="ORF">HMP0721_1721</name>
</gene>
<dbReference type="InterPro" id="IPR007848">
    <property type="entry name" value="Small_mtfrase_dom"/>
</dbReference>
<dbReference type="PROSITE" id="PS00092">
    <property type="entry name" value="N6_MTASE"/>
    <property type="match status" value="1"/>
</dbReference>
<dbReference type="Gene3D" id="3.40.50.150">
    <property type="entry name" value="Vaccinia Virus protein VP39"/>
    <property type="match status" value="1"/>
</dbReference>
<dbReference type="RefSeq" id="WP_006599143.1">
    <property type="nucleotide sequence ID" value="NZ_GL622359.1"/>
</dbReference>
<dbReference type="GO" id="GO:0008170">
    <property type="term" value="F:N-methyltransferase activity"/>
    <property type="evidence" value="ECO:0007669"/>
    <property type="project" value="UniProtKB-ARBA"/>
</dbReference>
<dbReference type="InterPro" id="IPR029063">
    <property type="entry name" value="SAM-dependent_MTases_sf"/>
</dbReference>
<dbReference type="Pfam" id="PF05175">
    <property type="entry name" value="MTS"/>
    <property type="match status" value="1"/>
</dbReference>
<dbReference type="EMBL" id="AEQN01000022">
    <property type="protein sequence ID" value="EFV01340.1"/>
    <property type="molecule type" value="Genomic_DNA"/>
</dbReference>
<proteinExistence type="predicted"/>
<accession>E6MI16</accession>
<dbReference type="CDD" id="cd02440">
    <property type="entry name" value="AdoMet_MTases"/>
    <property type="match status" value="1"/>
</dbReference>
<reference evidence="2 3" key="1">
    <citation type="submission" date="2010-12" db="EMBL/GenBank/DDBJ databases">
        <authorList>
            <person name="Muzny D."/>
            <person name="Qin X."/>
            <person name="Deng J."/>
            <person name="Jiang H."/>
            <person name="Liu Y."/>
            <person name="Qu J."/>
            <person name="Song X.-Z."/>
            <person name="Zhang L."/>
            <person name="Thornton R."/>
            <person name="Coyle M."/>
            <person name="Francisco L."/>
            <person name="Jackson L."/>
            <person name="Javaid M."/>
            <person name="Korchina V."/>
            <person name="Kovar C."/>
            <person name="Mata R."/>
            <person name="Mathew T."/>
            <person name="Ngo R."/>
            <person name="Nguyen L."/>
            <person name="Nguyen N."/>
            <person name="Okwuonu G."/>
            <person name="Ongeri F."/>
            <person name="Pham C."/>
            <person name="Simmons D."/>
            <person name="Wilczek-Boney K."/>
            <person name="Hale W."/>
            <person name="Jakkamsetti A."/>
            <person name="Pham P."/>
            <person name="Ruth R."/>
            <person name="San Lucas F."/>
            <person name="Warren J."/>
            <person name="Zhang J."/>
            <person name="Zhao Z."/>
            <person name="Zhou C."/>
            <person name="Zhu D."/>
            <person name="Lee S."/>
            <person name="Bess C."/>
            <person name="Blankenburg K."/>
            <person name="Forbes L."/>
            <person name="Fu Q."/>
            <person name="Gubbala S."/>
            <person name="Hirani K."/>
            <person name="Jayaseelan J.C."/>
            <person name="Lara F."/>
            <person name="Munidasa M."/>
            <person name="Palculict T."/>
            <person name="Patil S."/>
            <person name="Pu L.-L."/>
            <person name="Saada N."/>
            <person name="Tang L."/>
            <person name="Weissenberger G."/>
            <person name="Zhu Y."/>
            <person name="Hemphill L."/>
            <person name="Shang Y."/>
            <person name="Youmans B."/>
            <person name="Ayvaz T."/>
            <person name="Ross M."/>
            <person name="Santibanez J."/>
            <person name="Aqrawi P."/>
            <person name="Gross S."/>
            <person name="Joshi V."/>
            <person name="Fowler G."/>
            <person name="Nazareth L."/>
            <person name="Reid J."/>
            <person name="Worley K."/>
            <person name="Petrosino J."/>
            <person name="Highlander S."/>
            <person name="Gibbs R."/>
        </authorList>
    </citation>
    <scope>NUCLEOTIDE SEQUENCE [LARGE SCALE GENOMIC DNA]</scope>
    <source>
        <strain evidence="2 3">ATCC 23263</strain>
    </source>
</reference>
<dbReference type="AlphaFoldDB" id="E6MI16"/>
<dbReference type="GO" id="GO:0003676">
    <property type="term" value="F:nucleic acid binding"/>
    <property type="evidence" value="ECO:0007669"/>
    <property type="project" value="InterPro"/>
</dbReference>
<dbReference type="SUPFAM" id="SSF53335">
    <property type="entry name" value="S-adenosyl-L-methionine-dependent methyltransferases"/>
    <property type="match status" value="1"/>
</dbReference>
<protein>
    <recommendedName>
        <fullName evidence="1">Methyltransferase small domain-containing protein</fullName>
    </recommendedName>
</protein>
<dbReference type="InterPro" id="IPR050210">
    <property type="entry name" value="tRNA_Adenine-N(6)_MTase"/>
</dbReference>
<dbReference type="OrthoDB" id="9777257at2"/>
<evidence type="ECO:0000313" key="2">
    <source>
        <dbReference type="EMBL" id="EFV01340.1"/>
    </source>
</evidence>